<proteinExistence type="predicted"/>
<dbReference type="OrthoDB" id="3350591at2759"/>
<dbReference type="PANTHER" id="PTHR38797">
    <property type="entry name" value="NUCLEAR PORE COMPLEX PROTEIN NUP85-RELATED"/>
    <property type="match status" value="1"/>
</dbReference>
<dbReference type="OMA" id="WINQNAF"/>
<sequence length="299" mass="34474">MSRVEKQNQQIQEIVSSNDNDGVKIDQIAKVRGWFRPEEGSYFFAVVQDYLKEKLKLEDAAKKILTPIDEKIAAERLDDVNFMDLWFSILHAARRTHYRDADIHISIVRLVAAFKEHSIPNNAQYNYLHNEQTDLLMACREAYNDQPTPGSSFEVENQAWSNLNFFLALLVREKLADNFVFAIWAMRQALETPHQDDEDSTAVQKYETYVPAAAVWVFGAHHALFEKQEDLTPKDKKHGNPGRGGELWKGKAEFSHARWNFWKDRFAEIATMDGLSEDTKVVAKDAVESMERAATFEKM</sequence>
<keyword evidence="3" id="KW-1185">Reference proteome</keyword>
<dbReference type="Pfam" id="PF12311">
    <property type="entry name" value="DUF3632"/>
    <property type="match status" value="1"/>
</dbReference>
<dbReference type="PANTHER" id="PTHR38797:SF4">
    <property type="entry name" value="NUCLEAR PORE COMPLEX PROTEIN NUP85"/>
    <property type="match status" value="1"/>
</dbReference>
<dbReference type="InterPro" id="IPR022085">
    <property type="entry name" value="OpdG"/>
</dbReference>
<evidence type="ECO:0000313" key="2">
    <source>
        <dbReference type="EMBL" id="QRC94073.1"/>
    </source>
</evidence>
<dbReference type="VEuPathDB" id="FungiDB:JI435_073550"/>
<name>A0A7U2EVW3_PHANO</name>
<dbReference type="InterPro" id="IPR053204">
    <property type="entry name" value="Oxopyrrolidines_Biosynth-assoc"/>
</dbReference>
<dbReference type="AlphaFoldDB" id="A0A7U2EVW3"/>
<gene>
    <name evidence="2" type="ORF">JI435_073550</name>
</gene>
<accession>A0A7U2EVW3</accession>
<feature type="region of interest" description="Disordered" evidence="1">
    <location>
        <begin position="229"/>
        <end position="248"/>
    </location>
</feature>
<dbReference type="EMBL" id="CP069026">
    <property type="protein sequence ID" value="QRC94073.1"/>
    <property type="molecule type" value="Genomic_DNA"/>
</dbReference>
<dbReference type="Proteomes" id="UP000663193">
    <property type="component" value="Chromosome 4"/>
</dbReference>
<protein>
    <submittedName>
        <fullName evidence="2">Uncharacterized protein</fullName>
    </submittedName>
</protein>
<reference evidence="3" key="1">
    <citation type="journal article" date="2021" name="BMC Genomics">
        <title>Chromosome-level genome assembly and manually-curated proteome of model necrotroph Parastagonospora nodorum Sn15 reveals a genome-wide trove of candidate effector homologs, and redundancy of virulence-related functions within an accessory chromosome.</title>
        <authorList>
            <person name="Bertazzoni S."/>
            <person name="Jones D.A.B."/>
            <person name="Phan H.T."/>
            <person name="Tan K.-C."/>
            <person name="Hane J.K."/>
        </authorList>
    </citation>
    <scope>NUCLEOTIDE SEQUENCE [LARGE SCALE GENOMIC DNA]</scope>
    <source>
        <strain evidence="3">SN15 / ATCC MYA-4574 / FGSC 10173)</strain>
    </source>
</reference>
<evidence type="ECO:0000256" key="1">
    <source>
        <dbReference type="SAM" id="MobiDB-lite"/>
    </source>
</evidence>
<organism evidence="2 3">
    <name type="scientific">Phaeosphaeria nodorum (strain SN15 / ATCC MYA-4574 / FGSC 10173)</name>
    <name type="common">Glume blotch fungus</name>
    <name type="synonym">Parastagonospora nodorum</name>
    <dbReference type="NCBI Taxonomy" id="321614"/>
    <lineage>
        <taxon>Eukaryota</taxon>
        <taxon>Fungi</taxon>
        <taxon>Dikarya</taxon>
        <taxon>Ascomycota</taxon>
        <taxon>Pezizomycotina</taxon>
        <taxon>Dothideomycetes</taxon>
        <taxon>Pleosporomycetidae</taxon>
        <taxon>Pleosporales</taxon>
        <taxon>Pleosporineae</taxon>
        <taxon>Phaeosphaeriaceae</taxon>
        <taxon>Parastagonospora</taxon>
    </lineage>
</organism>
<evidence type="ECO:0000313" key="3">
    <source>
        <dbReference type="Proteomes" id="UP000663193"/>
    </source>
</evidence>